<dbReference type="HOGENOM" id="CLU_782696_0_0_3"/>
<organism evidence="1 2">
    <name type="scientific">Prochlorococcus marinus (strain MIT 9303)</name>
    <dbReference type="NCBI Taxonomy" id="59922"/>
    <lineage>
        <taxon>Bacteria</taxon>
        <taxon>Bacillati</taxon>
        <taxon>Cyanobacteriota</taxon>
        <taxon>Cyanophyceae</taxon>
        <taxon>Synechococcales</taxon>
        <taxon>Prochlorococcaceae</taxon>
        <taxon>Prochlorococcus</taxon>
    </lineage>
</organism>
<evidence type="ECO:0008006" key="3">
    <source>
        <dbReference type="Google" id="ProtNLM"/>
    </source>
</evidence>
<evidence type="ECO:0000313" key="1">
    <source>
        <dbReference type="EMBL" id="ABM79677.1"/>
    </source>
</evidence>
<gene>
    <name evidence="1" type="ordered locus">P9303_29471</name>
</gene>
<protein>
    <recommendedName>
        <fullName evidence="3">Sulfotransferase family protein</fullName>
    </recommendedName>
</protein>
<dbReference type="SUPFAM" id="SSF52540">
    <property type="entry name" value="P-loop containing nucleoside triphosphate hydrolases"/>
    <property type="match status" value="1"/>
</dbReference>
<accession>A2CDW7</accession>
<name>A2CDW7_PROM3</name>
<dbReference type="EMBL" id="CP000554">
    <property type="protein sequence ID" value="ABM79677.1"/>
    <property type="molecule type" value="Genomic_DNA"/>
</dbReference>
<dbReference type="InterPro" id="IPR027417">
    <property type="entry name" value="P-loop_NTPase"/>
</dbReference>
<evidence type="ECO:0000313" key="2">
    <source>
        <dbReference type="Proteomes" id="UP000002274"/>
    </source>
</evidence>
<dbReference type="BioCyc" id="PMAR59922:G1G80-2586-MONOMER"/>
<proteinExistence type="predicted"/>
<dbReference type="Pfam" id="PF13469">
    <property type="entry name" value="Sulfotransfer_3"/>
    <property type="match status" value="1"/>
</dbReference>
<dbReference type="AlphaFoldDB" id="A2CDW7"/>
<dbReference type="Proteomes" id="UP000002274">
    <property type="component" value="Chromosome"/>
</dbReference>
<dbReference type="KEGG" id="pmf:P9303_29471"/>
<sequence>MLPDFKTLAILYNGRSGSYLLSNLLDNSSEILSCPPDSLHHALHKLHEILVINPSQSFNYVADAIEQQFPNLFTHETLAGQIIGVDKAKFKSEFISLCKEYYAQTDPMDLNSAIDMFFTFIHLAYAKAMGYNLTNKRYIAWQQHIPVSGIDAKMMSNFLGDLTFVVSVREPITAIDSHICHKIKEHKRQGEQPCESFLLLECANHYRMSLSLGSIDLPCVAVRFEDLHRNTEATMKSLCSYFGITYSDGMCQTTCDGEPYYFPTTRGPITGTNPSIKDRLNTKILSPSDVAILEALLLRVRDCFGYAVHFSEFARSAQFMNKDTLISNDDQVFQSVLHFHHAGGLPTYPTLISG</sequence>
<dbReference type="Gene3D" id="3.40.50.300">
    <property type="entry name" value="P-loop containing nucleotide triphosphate hydrolases"/>
    <property type="match status" value="1"/>
</dbReference>
<dbReference type="RefSeq" id="WP_011827515.1">
    <property type="nucleotide sequence ID" value="NC_008820.1"/>
</dbReference>
<reference evidence="1 2" key="1">
    <citation type="journal article" date="2007" name="PLoS Genet.">
        <title>Patterns and implications of gene gain and loss in the evolution of Prochlorococcus.</title>
        <authorList>
            <person name="Kettler G.C."/>
            <person name="Martiny A.C."/>
            <person name="Huang K."/>
            <person name="Zucker J."/>
            <person name="Coleman M.L."/>
            <person name="Rodrigue S."/>
            <person name="Chen F."/>
            <person name="Lapidus A."/>
            <person name="Ferriera S."/>
            <person name="Johnson J."/>
            <person name="Steglich C."/>
            <person name="Church G.M."/>
            <person name="Richardson P."/>
            <person name="Chisholm S.W."/>
        </authorList>
    </citation>
    <scope>NUCLEOTIDE SEQUENCE [LARGE SCALE GENOMIC DNA]</scope>
    <source>
        <strain evidence="1 2">MIT 9303</strain>
    </source>
</reference>